<dbReference type="InterPro" id="IPR012472">
    <property type="entry name" value="MCP1_TM"/>
</dbReference>
<protein>
    <recommendedName>
        <fullName evidence="2">Mitochondrial adapter protein MCP1 transmembrane domain-containing protein</fullName>
    </recommendedName>
</protein>
<dbReference type="Pfam" id="PF07950">
    <property type="entry name" value="MCP1_TM"/>
    <property type="match status" value="1"/>
</dbReference>
<feature type="transmembrane region" description="Helical" evidence="1">
    <location>
        <begin position="202"/>
        <end position="220"/>
    </location>
</feature>
<dbReference type="GO" id="GO:0055088">
    <property type="term" value="P:lipid homeostasis"/>
    <property type="evidence" value="ECO:0007669"/>
    <property type="project" value="InterPro"/>
</dbReference>
<gene>
    <name evidence="3" type="ORF">OBBRIDRAFT_795435</name>
</gene>
<keyword evidence="1" id="KW-0812">Transmembrane</keyword>
<name>A0A8E2ARZ4_9APHY</name>
<dbReference type="InterPro" id="IPR039960">
    <property type="entry name" value="MCP1"/>
</dbReference>
<dbReference type="AlphaFoldDB" id="A0A8E2ARZ4"/>
<evidence type="ECO:0000259" key="2">
    <source>
        <dbReference type="Pfam" id="PF07950"/>
    </source>
</evidence>
<dbReference type="InterPro" id="IPR034804">
    <property type="entry name" value="SQR/QFR_C/D"/>
</dbReference>
<feature type="transmembrane region" description="Helical" evidence="1">
    <location>
        <begin position="106"/>
        <end position="124"/>
    </location>
</feature>
<keyword evidence="1" id="KW-0472">Membrane</keyword>
<feature type="domain" description="Mitochondrial adapter protein MCP1 transmembrane" evidence="2">
    <location>
        <begin position="117"/>
        <end position="210"/>
    </location>
</feature>
<organism evidence="3 4">
    <name type="scientific">Obba rivulosa</name>
    <dbReference type="NCBI Taxonomy" id="1052685"/>
    <lineage>
        <taxon>Eukaryota</taxon>
        <taxon>Fungi</taxon>
        <taxon>Dikarya</taxon>
        <taxon>Basidiomycota</taxon>
        <taxon>Agaricomycotina</taxon>
        <taxon>Agaricomycetes</taxon>
        <taxon>Polyporales</taxon>
        <taxon>Gelatoporiaceae</taxon>
        <taxon>Obba</taxon>
    </lineage>
</organism>
<dbReference type="PANTHER" id="PTHR38409:SF1">
    <property type="entry name" value="MITOCHONDRIAL ADAPTER PROTEIN MCP1"/>
    <property type="match status" value="1"/>
</dbReference>
<evidence type="ECO:0000313" key="3">
    <source>
        <dbReference type="EMBL" id="OCH88234.1"/>
    </source>
</evidence>
<reference evidence="3 4" key="1">
    <citation type="submission" date="2016-07" db="EMBL/GenBank/DDBJ databases">
        <title>Draft genome of the white-rot fungus Obba rivulosa 3A-2.</title>
        <authorList>
            <consortium name="DOE Joint Genome Institute"/>
            <person name="Miettinen O."/>
            <person name="Riley R."/>
            <person name="Acob R."/>
            <person name="Barry K."/>
            <person name="Cullen D."/>
            <person name="De Vries R."/>
            <person name="Hainaut M."/>
            <person name="Hatakka A."/>
            <person name="Henrissat B."/>
            <person name="Hilden K."/>
            <person name="Kuo R."/>
            <person name="Labutti K."/>
            <person name="Lipzen A."/>
            <person name="Makela M.R."/>
            <person name="Sandor L."/>
            <person name="Spatafora J.W."/>
            <person name="Grigoriev I.V."/>
            <person name="Hibbett D.S."/>
        </authorList>
    </citation>
    <scope>NUCLEOTIDE SEQUENCE [LARGE SCALE GENOMIC DNA]</scope>
    <source>
        <strain evidence="3 4">3A-2</strain>
    </source>
</reference>
<dbReference type="EMBL" id="KV722458">
    <property type="protein sequence ID" value="OCH88234.1"/>
    <property type="molecule type" value="Genomic_DNA"/>
</dbReference>
<evidence type="ECO:0000313" key="4">
    <source>
        <dbReference type="Proteomes" id="UP000250043"/>
    </source>
</evidence>
<dbReference type="SUPFAM" id="SSF81343">
    <property type="entry name" value="Fumarate reductase respiratory complex transmembrane subunits"/>
    <property type="match status" value="1"/>
</dbReference>
<accession>A0A8E2ARZ4</accession>
<keyword evidence="4" id="KW-1185">Reference proteome</keyword>
<evidence type="ECO:0000256" key="1">
    <source>
        <dbReference type="SAM" id="Phobius"/>
    </source>
</evidence>
<feature type="transmembrane region" description="Helical" evidence="1">
    <location>
        <begin position="34"/>
        <end position="56"/>
    </location>
</feature>
<dbReference type="OrthoDB" id="10259513at2759"/>
<dbReference type="GO" id="GO:0016020">
    <property type="term" value="C:membrane"/>
    <property type="evidence" value="ECO:0007669"/>
    <property type="project" value="InterPro"/>
</dbReference>
<keyword evidence="1" id="KW-1133">Transmembrane helix</keyword>
<proteinExistence type="predicted"/>
<dbReference type="PANTHER" id="PTHR38409">
    <property type="entry name" value="MDM10-COMPLEMENTING PROTEIN 1"/>
    <property type="match status" value="1"/>
</dbReference>
<sequence>MAAEPAGKPEDNTTSIRRSLQTLLTKISHGSAPFITTFLLIHLSAPILANIGGSSLASQVMILGREYYQTSFGEKYLVLAPLVVHPCSSILKRLLAPKPARRLSSILSLTAYAAVLIVPLHFLIHRVYPADPLPPVDAVGPAELDYEFVKAALNKWPWRSWLAYIALTTCVAWHAAEGMSIIWNTWLKGTTGNWKSGAKRRAVAAVLTITPVLTGIFVMAREPPMVFASTAARYHAAMRKLFYYRL</sequence>
<dbReference type="Proteomes" id="UP000250043">
    <property type="component" value="Unassembled WGS sequence"/>
</dbReference>
<feature type="transmembrane region" description="Helical" evidence="1">
    <location>
        <begin position="161"/>
        <end position="182"/>
    </location>
</feature>